<feature type="active site" description="Acyl-thioester intermediate" evidence="6 8">
    <location>
        <position position="167"/>
    </location>
</feature>
<dbReference type="Proteomes" id="UP000191110">
    <property type="component" value="Unassembled WGS sequence"/>
</dbReference>
<dbReference type="UniPathway" id="UPA00538">
    <property type="reaction ID" value="UER00592"/>
</dbReference>
<comment type="function">
    <text evidence="5 6 7">Catalyzes the transfer of endogenously produced octanoic acid from octanoyl-acyl-carrier-protein onto the lipoyl domains of lipoate-dependent enzymes. Lipoyl-ACP can also act as a substrate although octanoyl-ACP is likely to be the physiological substrate.</text>
</comment>
<evidence type="ECO:0000256" key="5">
    <source>
        <dbReference type="ARBA" id="ARBA00024732"/>
    </source>
</evidence>
<evidence type="ECO:0000313" key="13">
    <source>
        <dbReference type="Proteomes" id="UP000191110"/>
    </source>
</evidence>
<evidence type="ECO:0000259" key="11">
    <source>
        <dbReference type="PROSITE" id="PS51733"/>
    </source>
</evidence>
<reference evidence="12 13" key="1">
    <citation type="submission" date="2016-11" db="EMBL/GenBank/DDBJ databases">
        <title>Mixed transmission modes and dynamic genome evolution in an obligate animal-bacterial symbiosis.</title>
        <authorList>
            <person name="Russell S.L."/>
            <person name="Corbett-Detig R.B."/>
            <person name="Cavanaugh C.M."/>
        </authorList>
    </citation>
    <scope>NUCLEOTIDE SEQUENCE [LARGE SCALE GENOMIC DNA]</scope>
    <source>
        <strain evidence="12">Sveles-Q1</strain>
    </source>
</reference>
<feature type="domain" description="BPL/LPL catalytic" evidence="11">
    <location>
        <begin position="30"/>
        <end position="205"/>
    </location>
</feature>
<dbReference type="EMBL" id="MPRL01000038">
    <property type="protein sequence ID" value="OOZ39922.1"/>
    <property type="molecule type" value="Genomic_DNA"/>
</dbReference>
<feature type="binding site" evidence="6 9">
    <location>
        <begin position="149"/>
        <end position="151"/>
    </location>
    <ligand>
        <name>substrate</name>
    </ligand>
</feature>
<evidence type="ECO:0000256" key="1">
    <source>
        <dbReference type="ARBA" id="ARBA00004821"/>
    </source>
</evidence>
<feature type="binding site" evidence="6 9">
    <location>
        <begin position="69"/>
        <end position="76"/>
    </location>
    <ligand>
        <name>substrate</name>
    </ligand>
</feature>
<feature type="binding site" evidence="6 9">
    <location>
        <begin position="136"/>
        <end position="138"/>
    </location>
    <ligand>
        <name>substrate</name>
    </ligand>
</feature>
<evidence type="ECO:0000256" key="6">
    <source>
        <dbReference type="HAMAP-Rule" id="MF_00013"/>
    </source>
</evidence>
<evidence type="ECO:0000313" key="12">
    <source>
        <dbReference type="EMBL" id="OOZ39922.1"/>
    </source>
</evidence>
<evidence type="ECO:0000256" key="3">
    <source>
        <dbReference type="ARBA" id="ARBA00022679"/>
    </source>
</evidence>
<dbReference type="PROSITE" id="PS01313">
    <property type="entry name" value="LIPB"/>
    <property type="match status" value="1"/>
</dbReference>
<gene>
    <name evidence="6" type="primary">lipB</name>
    <name evidence="12" type="ORF">BOW53_09650</name>
</gene>
<comment type="subcellular location">
    <subcellularLocation>
        <location evidence="6">Cytoplasm</location>
    </subcellularLocation>
</comment>
<organism evidence="12 13">
    <name type="scientific">Solemya pervernicosa gill symbiont</name>
    <dbReference type="NCBI Taxonomy" id="642797"/>
    <lineage>
        <taxon>Bacteria</taxon>
        <taxon>Pseudomonadati</taxon>
        <taxon>Pseudomonadota</taxon>
        <taxon>Gammaproteobacteria</taxon>
        <taxon>sulfur-oxidizing symbionts</taxon>
    </lineage>
</organism>
<dbReference type="PIRSF" id="PIRSF016262">
    <property type="entry name" value="LPLase"/>
    <property type="match status" value="1"/>
</dbReference>
<dbReference type="FunFam" id="3.30.930.10:FF:000020">
    <property type="entry name" value="Octanoyltransferase"/>
    <property type="match status" value="1"/>
</dbReference>
<dbReference type="Pfam" id="PF21948">
    <property type="entry name" value="LplA-B_cat"/>
    <property type="match status" value="1"/>
</dbReference>
<dbReference type="GO" id="GO:0033819">
    <property type="term" value="F:lipoyl(octanoyl) transferase activity"/>
    <property type="evidence" value="ECO:0007669"/>
    <property type="project" value="UniProtKB-EC"/>
</dbReference>
<dbReference type="GO" id="GO:0009249">
    <property type="term" value="P:protein lipoylation"/>
    <property type="evidence" value="ECO:0007669"/>
    <property type="project" value="InterPro"/>
</dbReference>
<dbReference type="RefSeq" id="WP_078483874.1">
    <property type="nucleotide sequence ID" value="NZ_MPRL01000038.1"/>
</dbReference>
<sequence>MQPVTLRRLGQRDYEPVWREMESFTFTRTPDTIDELWRVEHPPIFTLGLNGKNEHLLNPGDIPVINVDRGGQVTYHGPGQIVIYTLLDLRRLGIGVRELVTHLEQSIIALLADYDVEAAARKDAPGVYVAKQKIAALGLRVKRGCSYHGLSLNVDMELEPFSRINPCGYADMAVTQMADLGITASVDQVAERLLSHLTRELGYTTGRTEV</sequence>
<dbReference type="HAMAP" id="MF_00013">
    <property type="entry name" value="LipB"/>
    <property type="match status" value="1"/>
</dbReference>
<evidence type="ECO:0000256" key="9">
    <source>
        <dbReference type="PIRSR" id="PIRSR016262-2"/>
    </source>
</evidence>
<dbReference type="CDD" id="cd16444">
    <property type="entry name" value="LipB"/>
    <property type="match status" value="1"/>
</dbReference>
<keyword evidence="3 6" id="KW-0808">Transferase</keyword>
<protein>
    <recommendedName>
        <fullName evidence="6 7">Octanoyltransferase</fullName>
        <ecNumber evidence="6 7">2.3.1.181</ecNumber>
    </recommendedName>
    <alternativeName>
        <fullName evidence="6">Lipoate-protein ligase B</fullName>
    </alternativeName>
    <alternativeName>
        <fullName evidence="6">Lipoyl/octanoyl transferase</fullName>
    </alternativeName>
    <alternativeName>
        <fullName evidence="6">Octanoyl-[acyl-carrier-protein]-protein N-octanoyltransferase</fullName>
    </alternativeName>
</protein>
<feature type="site" description="Lowers pKa of active site Cys" evidence="6 10">
    <location>
        <position position="133"/>
    </location>
</feature>
<dbReference type="Gene3D" id="3.30.930.10">
    <property type="entry name" value="Bira Bifunctional Protein, Domain 2"/>
    <property type="match status" value="1"/>
</dbReference>
<dbReference type="SUPFAM" id="SSF55681">
    <property type="entry name" value="Class II aaRS and biotin synthetases"/>
    <property type="match status" value="1"/>
</dbReference>
<dbReference type="PANTHER" id="PTHR10993">
    <property type="entry name" value="OCTANOYLTRANSFERASE"/>
    <property type="match status" value="1"/>
</dbReference>
<dbReference type="InterPro" id="IPR004143">
    <property type="entry name" value="BPL_LPL_catalytic"/>
</dbReference>
<dbReference type="InterPro" id="IPR045864">
    <property type="entry name" value="aa-tRNA-synth_II/BPL/LPL"/>
</dbReference>
<dbReference type="AlphaFoldDB" id="A0A1T2L4D0"/>
<dbReference type="OrthoDB" id="9787061at2"/>
<dbReference type="PROSITE" id="PS51733">
    <property type="entry name" value="BPL_LPL_CATALYTIC"/>
    <property type="match status" value="1"/>
</dbReference>
<evidence type="ECO:0000256" key="10">
    <source>
        <dbReference type="PIRSR" id="PIRSR016262-3"/>
    </source>
</evidence>
<comment type="catalytic activity">
    <reaction evidence="6 7">
        <text>octanoyl-[ACP] + L-lysyl-[protein] = N(6)-octanoyl-L-lysyl-[protein] + holo-[ACP] + H(+)</text>
        <dbReference type="Rhea" id="RHEA:17665"/>
        <dbReference type="Rhea" id="RHEA-COMP:9636"/>
        <dbReference type="Rhea" id="RHEA-COMP:9685"/>
        <dbReference type="Rhea" id="RHEA-COMP:9752"/>
        <dbReference type="Rhea" id="RHEA-COMP:9928"/>
        <dbReference type="ChEBI" id="CHEBI:15378"/>
        <dbReference type="ChEBI" id="CHEBI:29969"/>
        <dbReference type="ChEBI" id="CHEBI:64479"/>
        <dbReference type="ChEBI" id="CHEBI:78463"/>
        <dbReference type="ChEBI" id="CHEBI:78809"/>
        <dbReference type="EC" id="2.3.1.181"/>
    </reaction>
</comment>
<comment type="pathway">
    <text evidence="1 6 7">Protein modification; protein lipoylation via endogenous pathway; protein N(6)-(lipoyl)lysine from octanoyl-[acyl-carrier-protein]: step 1/2.</text>
</comment>
<name>A0A1T2L4D0_9GAMM</name>
<keyword evidence="13" id="KW-1185">Reference proteome</keyword>
<comment type="caution">
    <text evidence="12">The sequence shown here is derived from an EMBL/GenBank/DDBJ whole genome shotgun (WGS) entry which is preliminary data.</text>
</comment>
<evidence type="ECO:0000256" key="2">
    <source>
        <dbReference type="ARBA" id="ARBA00022490"/>
    </source>
</evidence>
<dbReference type="PANTHER" id="PTHR10993:SF7">
    <property type="entry name" value="LIPOYLTRANSFERASE 2, MITOCHONDRIAL-RELATED"/>
    <property type="match status" value="1"/>
</dbReference>
<evidence type="ECO:0000256" key="4">
    <source>
        <dbReference type="ARBA" id="ARBA00023315"/>
    </source>
</evidence>
<dbReference type="InterPro" id="IPR000544">
    <property type="entry name" value="Octanoyltransferase"/>
</dbReference>
<dbReference type="EC" id="2.3.1.181" evidence="6 7"/>
<dbReference type="NCBIfam" id="NF010922">
    <property type="entry name" value="PRK14342.1"/>
    <property type="match status" value="1"/>
</dbReference>
<dbReference type="NCBIfam" id="TIGR00214">
    <property type="entry name" value="lipB"/>
    <property type="match status" value="1"/>
</dbReference>
<dbReference type="GO" id="GO:0005737">
    <property type="term" value="C:cytoplasm"/>
    <property type="evidence" value="ECO:0007669"/>
    <property type="project" value="UniProtKB-SubCell"/>
</dbReference>
<comment type="similarity">
    <text evidence="6 7">Belongs to the LipB family.</text>
</comment>
<dbReference type="InterPro" id="IPR020605">
    <property type="entry name" value="Octanoyltransferase_CS"/>
</dbReference>
<proteinExistence type="inferred from homology"/>
<accession>A0A1T2L4D0</accession>
<keyword evidence="4 6" id="KW-0012">Acyltransferase</keyword>
<comment type="miscellaneous">
    <text evidence="6">In the reaction, the free carboxyl group of octanoic acid is attached via an amide linkage to the epsilon-amino group of a specific lysine residue of lipoyl domains of lipoate-dependent enzymes.</text>
</comment>
<keyword evidence="2 6" id="KW-0963">Cytoplasm</keyword>
<evidence type="ECO:0000256" key="7">
    <source>
        <dbReference type="PIRNR" id="PIRNR016262"/>
    </source>
</evidence>
<evidence type="ECO:0000256" key="8">
    <source>
        <dbReference type="PIRSR" id="PIRSR016262-1"/>
    </source>
</evidence>